<gene>
    <name evidence="6" type="ORF">UFOPK1650_00145</name>
</gene>
<name>A0A6J6DB80_9ZZZZ</name>
<dbReference type="CDD" id="cd00685">
    <property type="entry name" value="Trans_IPPS_HT"/>
    <property type="match status" value="1"/>
</dbReference>
<protein>
    <submittedName>
        <fullName evidence="6">Unannotated protein</fullName>
    </submittedName>
</protein>
<dbReference type="AlphaFoldDB" id="A0A6J6DB80"/>
<dbReference type="Gene3D" id="1.10.600.10">
    <property type="entry name" value="Farnesyl Diphosphate Synthase"/>
    <property type="match status" value="1"/>
</dbReference>
<evidence type="ECO:0000256" key="3">
    <source>
        <dbReference type="ARBA" id="ARBA00022679"/>
    </source>
</evidence>
<comment type="cofactor">
    <cofactor evidence="1">
        <name>Mg(2+)</name>
        <dbReference type="ChEBI" id="CHEBI:18420"/>
    </cofactor>
</comment>
<dbReference type="EMBL" id="CAEZTJ010000009">
    <property type="protein sequence ID" value="CAB4560556.1"/>
    <property type="molecule type" value="Genomic_DNA"/>
</dbReference>
<evidence type="ECO:0000256" key="5">
    <source>
        <dbReference type="ARBA" id="ARBA00022842"/>
    </source>
</evidence>
<evidence type="ECO:0000313" key="6">
    <source>
        <dbReference type="EMBL" id="CAB4560556.1"/>
    </source>
</evidence>
<dbReference type="GO" id="GO:0008299">
    <property type="term" value="P:isoprenoid biosynthetic process"/>
    <property type="evidence" value="ECO:0007669"/>
    <property type="project" value="InterPro"/>
</dbReference>
<dbReference type="InterPro" id="IPR033749">
    <property type="entry name" value="Polyprenyl_synt_CS"/>
</dbReference>
<evidence type="ECO:0000256" key="4">
    <source>
        <dbReference type="ARBA" id="ARBA00022723"/>
    </source>
</evidence>
<proteinExistence type="inferred from homology"/>
<keyword evidence="4" id="KW-0479">Metal-binding</keyword>
<keyword evidence="3" id="KW-0808">Transferase</keyword>
<sequence length="360" mass="38925">MSSSDAAVNARSLIATFRSQIDEEITSFLDDAGSYIDSIGPELLPVSSAMQSFLIDGGKRFRPLLGAIGSMAVTGIEPDRATIKAVASLELLHACALIHDDVMDGSDTRRGNPSIHRRFEAMHREAHLSGDSAKYGEASAILLGDLALIWADLVLHRSGVGSDRLLSVLPIYDELRVELMAGQYLDVHEQSLATVDADRSLKVAKYKSGKYSIERPLHFGARLSHGSDEALVALSRYGIPIGEAFQLRDDILGVFGDPEQTGKPAGDDLREGKRTVLIALAVKGSRDSEIFSALGDPHLDPARIERIREAIISSGALTRVEEMISDRAEQAEEALSSSAIAEEAKPLLRTMAQMALHRSN</sequence>
<reference evidence="6" key="1">
    <citation type="submission" date="2020-05" db="EMBL/GenBank/DDBJ databases">
        <authorList>
            <person name="Chiriac C."/>
            <person name="Salcher M."/>
            <person name="Ghai R."/>
            <person name="Kavagutti S V."/>
        </authorList>
    </citation>
    <scope>NUCLEOTIDE SEQUENCE</scope>
</reference>
<dbReference type="SUPFAM" id="SSF48576">
    <property type="entry name" value="Terpenoid synthases"/>
    <property type="match status" value="1"/>
</dbReference>
<dbReference type="SFLD" id="SFLDG01017">
    <property type="entry name" value="Polyprenyl_Transferase_Like"/>
    <property type="match status" value="1"/>
</dbReference>
<dbReference type="SFLD" id="SFLDS00005">
    <property type="entry name" value="Isoprenoid_Synthase_Type_I"/>
    <property type="match status" value="1"/>
</dbReference>
<dbReference type="GO" id="GO:0046872">
    <property type="term" value="F:metal ion binding"/>
    <property type="evidence" value="ECO:0007669"/>
    <property type="project" value="UniProtKB-KW"/>
</dbReference>
<evidence type="ECO:0000256" key="2">
    <source>
        <dbReference type="ARBA" id="ARBA00006706"/>
    </source>
</evidence>
<dbReference type="GO" id="GO:0004659">
    <property type="term" value="F:prenyltransferase activity"/>
    <property type="evidence" value="ECO:0007669"/>
    <property type="project" value="InterPro"/>
</dbReference>
<accession>A0A6J6DB80</accession>
<dbReference type="PROSITE" id="PS00723">
    <property type="entry name" value="POLYPRENYL_SYNTHASE_1"/>
    <property type="match status" value="1"/>
</dbReference>
<dbReference type="PANTHER" id="PTHR12001">
    <property type="entry name" value="GERANYLGERANYL PYROPHOSPHATE SYNTHASE"/>
    <property type="match status" value="1"/>
</dbReference>
<dbReference type="PANTHER" id="PTHR12001:SF85">
    <property type="entry name" value="SHORT CHAIN ISOPRENYL DIPHOSPHATE SYNTHASE"/>
    <property type="match status" value="1"/>
</dbReference>
<dbReference type="Pfam" id="PF00348">
    <property type="entry name" value="polyprenyl_synt"/>
    <property type="match status" value="1"/>
</dbReference>
<dbReference type="PROSITE" id="PS00444">
    <property type="entry name" value="POLYPRENYL_SYNTHASE_2"/>
    <property type="match status" value="1"/>
</dbReference>
<comment type="similarity">
    <text evidence="2">Belongs to the FPP/GGPP synthase family.</text>
</comment>
<keyword evidence="5" id="KW-0460">Magnesium</keyword>
<evidence type="ECO:0000256" key="1">
    <source>
        <dbReference type="ARBA" id="ARBA00001946"/>
    </source>
</evidence>
<dbReference type="InterPro" id="IPR000092">
    <property type="entry name" value="Polyprenyl_synt"/>
</dbReference>
<organism evidence="6">
    <name type="scientific">freshwater metagenome</name>
    <dbReference type="NCBI Taxonomy" id="449393"/>
    <lineage>
        <taxon>unclassified sequences</taxon>
        <taxon>metagenomes</taxon>
        <taxon>ecological metagenomes</taxon>
    </lineage>
</organism>
<dbReference type="InterPro" id="IPR008949">
    <property type="entry name" value="Isoprenoid_synthase_dom_sf"/>
</dbReference>